<reference evidence="5" key="1">
    <citation type="submission" date="2023-08" db="EMBL/GenBank/DDBJ databases">
        <title>Black Yeasts Isolated from many extreme environments.</title>
        <authorList>
            <person name="Coleine C."/>
            <person name="Stajich J.E."/>
            <person name="Selbmann L."/>
        </authorList>
    </citation>
    <scope>NUCLEOTIDE SEQUENCE</scope>
    <source>
        <strain evidence="5">CCFEE 5810</strain>
    </source>
</reference>
<feature type="binding site" evidence="4">
    <location>
        <position position="100"/>
    </location>
    <ligand>
        <name>Zn(2+)</name>
        <dbReference type="ChEBI" id="CHEBI:29105"/>
    </ligand>
</feature>
<comment type="cofactor">
    <cofactor evidence="4">
        <name>Zn(2+)</name>
        <dbReference type="ChEBI" id="CHEBI:29105"/>
    </cofactor>
    <text evidence="4">Binds 1 zinc ion per subunit.</text>
</comment>
<feature type="binding site" evidence="4">
    <location>
        <position position="42"/>
    </location>
    <ligand>
        <name>Zn(2+)</name>
        <dbReference type="ChEBI" id="CHEBI:29105"/>
    </ligand>
</feature>
<dbReference type="PANTHER" id="PTHR43175:SF3">
    <property type="entry name" value="CARBON DISULFIDE HYDROLASE"/>
    <property type="match status" value="1"/>
</dbReference>
<dbReference type="Proteomes" id="UP001310594">
    <property type="component" value="Unassembled WGS sequence"/>
</dbReference>
<dbReference type="EMBL" id="JAVRQU010000014">
    <property type="protein sequence ID" value="KAK5695463.1"/>
    <property type="molecule type" value="Genomic_DNA"/>
</dbReference>
<evidence type="ECO:0000256" key="3">
    <source>
        <dbReference type="ARBA" id="ARBA00022833"/>
    </source>
</evidence>
<evidence type="ECO:0008006" key="7">
    <source>
        <dbReference type="Google" id="ProtNLM"/>
    </source>
</evidence>
<keyword evidence="2 4" id="KW-0479">Metal-binding</keyword>
<dbReference type="AlphaFoldDB" id="A0AAN7ZSB1"/>
<dbReference type="GO" id="GO:0004089">
    <property type="term" value="F:carbonate dehydratase activity"/>
    <property type="evidence" value="ECO:0007669"/>
    <property type="project" value="InterPro"/>
</dbReference>
<comment type="similarity">
    <text evidence="1">Belongs to the beta-class carbonic anhydrase family.</text>
</comment>
<name>A0AAN7ZSB1_9PEZI</name>
<accession>A0AAN7ZSB1</accession>
<evidence type="ECO:0000313" key="5">
    <source>
        <dbReference type="EMBL" id="KAK5695463.1"/>
    </source>
</evidence>
<dbReference type="GO" id="GO:0008270">
    <property type="term" value="F:zinc ion binding"/>
    <property type="evidence" value="ECO:0007669"/>
    <property type="project" value="InterPro"/>
</dbReference>
<protein>
    <recommendedName>
        <fullName evidence="7">Carbonic anhydrase</fullName>
    </recommendedName>
</protein>
<dbReference type="SMART" id="SM00947">
    <property type="entry name" value="Pro_CA"/>
    <property type="match status" value="1"/>
</dbReference>
<dbReference type="InterPro" id="IPR036874">
    <property type="entry name" value="Carbonic_anhydrase_sf"/>
</dbReference>
<dbReference type="Gene3D" id="3.40.1050.10">
    <property type="entry name" value="Carbonic anhydrase"/>
    <property type="match status" value="1"/>
</dbReference>
<comment type="caution">
    <text evidence="5">The sequence shown here is derived from an EMBL/GenBank/DDBJ whole genome shotgun (WGS) entry which is preliminary data.</text>
</comment>
<evidence type="ECO:0000256" key="1">
    <source>
        <dbReference type="ARBA" id="ARBA00006217"/>
    </source>
</evidence>
<dbReference type="InterPro" id="IPR001765">
    <property type="entry name" value="Carbonic_anhydrase"/>
</dbReference>
<organism evidence="5 6">
    <name type="scientific">Elasticomyces elasticus</name>
    <dbReference type="NCBI Taxonomy" id="574655"/>
    <lineage>
        <taxon>Eukaryota</taxon>
        <taxon>Fungi</taxon>
        <taxon>Dikarya</taxon>
        <taxon>Ascomycota</taxon>
        <taxon>Pezizomycotina</taxon>
        <taxon>Dothideomycetes</taxon>
        <taxon>Dothideomycetidae</taxon>
        <taxon>Mycosphaerellales</taxon>
        <taxon>Teratosphaeriaceae</taxon>
        <taxon>Elasticomyces</taxon>
    </lineage>
</organism>
<sequence length="191" mass="21312">MSAAIVREMAKYNETYTAHPPATTRFRDFPNEKAILILTCMDPRSNAYEFWNIGFGPGVLRNAGGRATEDALRSMRALSVFMANGKNTLGAVVVIHHKDCGLHHGPNFGDDFVREKLAERVPERADEARKLWVGSFGDDVAASVREDMVIIMNDPWLPKDLDVLGYVHDSQTGKTEEVLLWNDKSPPKGQL</sequence>
<feature type="binding site" evidence="4">
    <location>
        <position position="40"/>
    </location>
    <ligand>
        <name>Zn(2+)</name>
        <dbReference type="ChEBI" id="CHEBI:29105"/>
    </ligand>
</feature>
<gene>
    <name evidence="5" type="ORF">LTR97_008971</name>
</gene>
<dbReference type="SUPFAM" id="SSF53056">
    <property type="entry name" value="beta-carbonic anhydrase, cab"/>
    <property type="match status" value="1"/>
</dbReference>
<proteinExistence type="inferred from homology"/>
<keyword evidence="3 4" id="KW-0862">Zinc</keyword>
<dbReference type="CDD" id="cd03379">
    <property type="entry name" value="beta_CA_cladeD"/>
    <property type="match status" value="1"/>
</dbReference>
<evidence type="ECO:0000256" key="2">
    <source>
        <dbReference type="ARBA" id="ARBA00022723"/>
    </source>
</evidence>
<evidence type="ECO:0000256" key="4">
    <source>
        <dbReference type="PIRSR" id="PIRSR601765-1"/>
    </source>
</evidence>
<feature type="binding site" evidence="4">
    <location>
        <position position="97"/>
    </location>
    <ligand>
        <name>Zn(2+)</name>
        <dbReference type="ChEBI" id="CHEBI:29105"/>
    </ligand>
</feature>
<evidence type="ECO:0000313" key="6">
    <source>
        <dbReference type="Proteomes" id="UP001310594"/>
    </source>
</evidence>
<dbReference type="PANTHER" id="PTHR43175">
    <property type="entry name" value="CARBONIC ANHYDRASE"/>
    <property type="match status" value="1"/>
</dbReference>